<evidence type="ECO:0000313" key="1">
    <source>
        <dbReference type="EMBL" id="MBK6088276.1"/>
    </source>
</evidence>
<name>A0A934TYR9_9FIRM</name>
<dbReference type="RefSeq" id="WP_201427176.1">
    <property type="nucleotide sequence ID" value="NZ_JAEQMG010000048.1"/>
</dbReference>
<comment type="caution">
    <text evidence="1">The sequence shown here is derived from an EMBL/GenBank/DDBJ whole genome shotgun (WGS) entry which is preliminary data.</text>
</comment>
<gene>
    <name evidence="1" type="ORF">JKK62_06335</name>
</gene>
<accession>A0A934TYR9</accession>
<dbReference type="EMBL" id="JAEQMG010000048">
    <property type="protein sequence ID" value="MBK6088276.1"/>
    <property type="molecule type" value="Genomic_DNA"/>
</dbReference>
<organism evidence="1 2">
    <name type="scientific">Ruminococcus difficilis</name>
    <dbReference type="NCBI Taxonomy" id="2763069"/>
    <lineage>
        <taxon>Bacteria</taxon>
        <taxon>Bacillati</taxon>
        <taxon>Bacillota</taxon>
        <taxon>Clostridia</taxon>
        <taxon>Eubacteriales</taxon>
        <taxon>Oscillospiraceae</taxon>
        <taxon>Ruminococcus</taxon>
    </lineage>
</organism>
<dbReference type="AlphaFoldDB" id="A0A934TYR9"/>
<keyword evidence="2" id="KW-1185">Reference proteome</keyword>
<reference evidence="1" key="1">
    <citation type="submission" date="2021-01" db="EMBL/GenBank/DDBJ databases">
        <title>Genome public.</title>
        <authorList>
            <person name="Liu C."/>
            <person name="Sun Q."/>
        </authorList>
    </citation>
    <scope>NUCLEOTIDE SEQUENCE</scope>
    <source>
        <strain evidence="1">M6</strain>
    </source>
</reference>
<proteinExistence type="predicted"/>
<dbReference type="Proteomes" id="UP000633365">
    <property type="component" value="Unassembled WGS sequence"/>
</dbReference>
<sequence length="56" mass="6710">MDRVALQIILSKEQTKEIARSIYGDIADYIQAHQQEYEDFLNIEYPCLQKKYQTKK</sequence>
<protein>
    <submittedName>
        <fullName evidence="1">Uncharacterized protein</fullName>
    </submittedName>
</protein>
<evidence type="ECO:0000313" key="2">
    <source>
        <dbReference type="Proteomes" id="UP000633365"/>
    </source>
</evidence>